<keyword evidence="3 4" id="KW-0862">Zinc</keyword>
<evidence type="ECO:0000256" key="2">
    <source>
        <dbReference type="ARBA" id="ARBA00022771"/>
    </source>
</evidence>
<feature type="region of interest" description="Disordered" evidence="5">
    <location>
        <begin position="94"/>
        <end position="164"/>
    </location>
</feature>
<keyword evidence="1 4" id="KW-0479">Metal-binding</keyword>
<keyword evidence="8" id="KW-1185">Reference proteome</keyword>
<name>A0A218Z7Y0_9HELO</name>
<proteinExistence type="predicted"/>
<dbReference type="InParanoid" id="A0A218Z7Y0"/>
<accession>A0A218Z7Y0</accession>
<evidence type="ECO:0000256" key="4">
    <source>
        <dbReference type="PROSITE-ProRule" id="PRU00723"/>
    </source>
</evidence>
<feature type="compositionally biased region" description="Basic and acidic residues" evidence="5">
    <location>
        <begin position="361"/>
        <end position="373"/>
    </location>
</feature>
<dbReference type="InterPro" id="IPR000571">
    <property type="entry name" value="Znf_CCCH"/>
</dbReference>
<evidence type="ECO:0000313" key="7">
    <source>
        <dbReference type="EMBL" id="OWP03276.1"/>
    </source>
</evidence>
<dbReference type="SUPFAM" id="SSF90229">
    <property type="entry name" value="CCCH zinc finger"/>
    <property type="match status" value="1"/>
</dbReference>
<reference evidence="7 8" key="1">
    <citation type="submission" date="2017-04" db="EMBL/GenBank/DDBJ databases">
        <title>Draft genome sequence of Marssonina coronaria NL1: causal agent of apple blotch.</title>
        <authorList>
            <person name="Cheng Q."/>
        </authorList>
    </citation>
    <scope>NUCLEOTIDE SEQUENCE [LARGE SCALE GENOMIC DNA]</scope>
    <source>
        <strain evidence="7 8">NL1</strain>
    </source>
</reference>
<feature type="region of interest" description="Disordered" evidence="5">
    <location>
        <begin position="312"/>
        <end position="373"/>
    </location>
</feature>
<dbReference type="GO" id="GO:0008270">
    <property type="term" value="F:zinc ion binding"/>
    <property type="evidence" value="ECO:0007669"/>
    <property type="project" value="UniProtKB-KW"/>
</dbReference>
<dbReference type="OrthoDB" id="411372at2759"/>
<gene>
    <name evidence="7" type="ORF">B2J93_3008</name>
</gene>
<feature type="zinc finger region" description="C3H1-type" evidence="4">
    <location>
        <begin position="165"/>
        <end position="193"/>
    </location>
</feature>
<dbReference type="EMBL" id="MZNU01000177">
    <property type="protein sequence ID" value="OWP03276.1"/>
    <property type="molecule type" value="Genomic_DNA"/>
</dbReference>
<dbReference type="AlphaFoldDB" id="A0A218Z7Y0"/>
<dbReference type="InterPro" id="IPR036855">
    <property type="entry name" value="Znf_CCCH_sf"/>
</dbReference>
<protein>
    <recommendedName>
        <fullName evidence="6">C3H1-type domain-containing protein</fullName>
    </recommendedName>
</protein>
<dbReference type="STRING" id="503106.A0A218Z7Y0"/>
<dbReference type="Gene3D" id="4.10.1000.10">
    <property type="entry name" value="Zinc finger, CCCH-type"/>
    <property type="match status" value="1"/>
</dbReference>
<keyword evidence="2 4" id="KW-0863">Zinc-finger</keyword>
<comment type="caution">
    <text evidence="7">The sequence shown here is derived from an EMBL/GenBank/DDBJ whole genome shotgun (WGS) entry which is preliminary data.</text>
</comment>
<sequence>MRTNHVPVSQTCKPWPAYFLVRTTGEVVPLIAVDELPTGTNLVGVPRSLDLEDTIGMLNLGLQRSSGAFYQLVSAHEVKSQAVVAGAGKVVNKQTTKLLSPPSTPDRNHTHPPTTTPASTPPTTPKAPLIHPAHPRTRASSFSLSSPAIPASASAPAPAPAPAPASQTQLCRHWCHHGMCKWGQQCRYRHIMPMSTSGLQEVGLGDWPLWFRRLNPGYFAAENSHPTSNNTRAGGRDARVMRQSVKACMSAGGNGVACCGVLNGPGGGRERARPREIHGLRERSVRDRAERGGFRVVRNEELGGQIIARLRTMKGEQPAKGADKERGERGLSSNSLIERAAVRDTKNWEEESEGSGQSEQGQEKGEAGKLVDV</sequence>
<evidence type="ECO:0000256" key="3">
    <source>
        <dbReference type="ARBA" id="ARBA00022833"/>
    </source>
</evidence>
<organism evidence="7 8">
    <name type="scientific">Diplocarpon coronariae</name>
    <dbReference type="NCBI Taxonomy" id="2795749"/>
    <lineage>
        <taxon>Eukaryota</taxon>
        <taxon>Fungi</taxon>
        <taxon>Dikarya</taxon>
        <taxon>Ascomycota</taxon>
        <taxon>Pezizomycotina</taxon>
        <taxon>Leotiomycetes</taxon>
        <taxon>Helotiales</taxon>
        <taxon>Drepanopezizaceae</taxon>
        <taxon>Diplocarpon</taxon>
    </lineage>
</organism>
<feature type="domain" description="C3H1-type" evidence="6">
    <location>
        <begin position="165"/>
        <end position="193"/>
    </location>
</feature>
<evidence type="ECO:0000259" key="6">
    <source>
        <dbReference type="PROSITE" id="PS50103"/>
    </source>
</evidence>
<evidence type="ECO:0000256" key="1">
    <source>
        <dbReference type="ARBA" id="ARBA00022723"/>
    </source>
</evidence>
<evidence type="ECO:0000313" key="8">
    <source>
        <dbReference type="Proteomes" id="UP000242519"/>
    </source>
</evidence>
<dbReference type="Proteomes" id="UP000242519">
    <property type="component" value="Unassembled WGS sequence"/>
</dbReference>
<feature type="compositionally biased region" description="Basic and acidic residues" evidence="5">
    <location>
        <begin position="340"/>
        <end position="349"/>
    </location>
</feature>
<evidence type="ECO:0000256" key="5">
    <source>
        <dbReference type="SAM" id="MobiDB-lite"/>
    </source>
</evidence>
<feature type="compositionally biased region" description="Low complexity" evidence="5">
    <location>
        <begin position="139"/>
        <end position="156"/>
    </location>
</feature>
<dbReference type="PROSITE" id="PS50103">
    <property type="entry name" value="ZF_C3H1"/>
    <property type="match status" value="1"/>
</dbReference>